<reference evidence="2 3" key="1">
    <citation type="submission" date="2018-10" db="EMBL/GenBank/DDBJ databases">
        <title>Genome assembly for a Yunnan-Guizhou Plateau 3E fish, Anabarilius grahami (Regan), and its evolutionary and genetic applications.</title>
        <authorList>
            <person name="Jiang W."/>
        </authorList>
    </citation>
    <scope>NUCLEOTIDE SEQUENCE [LARGE SCALE GENOMIC DNA]</scope>
    <source>
        <strain evidence="2">AG-KIZ</strain>
        <tissue evidence="2">Muscle</tissue>
    </source>
</reference>
<proteinExistence type="predicted"/>
<evidence type="ECO:0000313" key="2">
    <source>
        <dbReference type="EMBL" id="ROL55522.1"/>
    </source>
</evidence>
<organism evidence="2 3">
    <name type="scientific">Anabarilius grahami</name>
    <name type="common">Kanglang fish</name>
    <name type="synonym">Barilius grahami</name>
    <dbReference type="NCBI Taxonomy" id="495550"/>
    <lineage>
        <taxon>Eukaryota</taxon>
        <taxon>Metazoa</taxon>
        <taxon>Chordata</taxon>
        <taxon>Craniata</taxon>
        <taxon>Vertebrata</taxon>
        <taxon>Euteleostomi</taxon>
        <taxon>Actinopterygii</taxon>
        <taxon>Neopterygii</taxon>
        <taxon>Teleostei</taxon>
        <taxon>Ostariophysi</taxon>
        <taxon>Cypriniformes</taxon>
        <taxon>Xenocyprididae</taxon>
        <taxon>Xenocypridinae</taxon>
        <taxon>Xenocypridinae incertae sedis</taxon>
        <taxon>Anabarilius</taxon>
    </lineage>
</organism>
<evidence type="ECO:0000256" key="1">
    <source>
        <dbReference type="SAM" id="MobiDB-lite"/>
    </source>
</evidence>
<dbReference type="AlphaFoldDB" id="A0A3N0ZB27"/>
<dbReference type="Proteomes" id="UP000281406">
    <property type="component" value="Unassembled WGS sequence"/>
</dbReference>
<protein>
    <submittedName>
        <fullName evidence="2">Uncharacterized protein</fullName>
    </submittedName>
</protein>
<sequence length="92" mass="9902">MQVVANRNASLSVCVFTEPILRADHFRIQPKTEAPLPGQWLTKEDLSVEDVDLEEVSLQAFASISSVLTLSSKGSHGSIGGYPSISQAEGMK</sequence>
<keyword evidence="3" id="KW-1185">Reference proteome</keyword>
<name>A0A3N0ZB27_ANAGA</name>
<accession>A0A3N0ZB27</accession>
<feature type="region of interest" description="Disordered" evidence="1">
    <location>
        <begin position="72"/>
        <end position="92"/>
    </location>
</feature>
<comment type="caution">
    <text evidence="2">The sequence shown here is derived from an EMBL/GenBank/DDBJ whole genome shotgun (WGS) entry which is preliminary data.</text>
</comment>
<dbReference type="EMBL" id="RJVU01000233">
    <property type="protein sequence ID" value="ROL55522.1"/>
    <property type="molecule type" value="Genomic_DNA"/>
</dbReference>
<evidence type="ECO:0000313" key="3">
    <source>
        <dbReference type="Proteomes" id="UP000281406"/>
    </source>
</evidence>
<gene>
    <name evidence="2" type="ORF">DPX16_8370</name>
</gene>